<feature type="compositionally biased region" description="Basic and acidic residues" evidence="1">
    <location>
        <begin position="240"/>
        <end position="268"/>
    </location>
</feature>
<dbReference type="EMBL" id="MDYQ01000260">
    <property type="protein sequence ID" value="PRP77511.1"/>
    <property type="molecule type" value="Genomic_DNA"/>
</dbReference>
<evidence type="ECO:0000313" key="5">
    <source>
        <dbReference type="Proteomes" id="UP000241769"/>
    </source>
</evidence>
<dbReference type="SUPFAM" id="SSF142433">
    <property type="entry name" value="CinA-like"/>
    <property type="match status" value="1"/>
</dbReference>
<protein>
    <submittedName>
        <fullName evidence="4">Competence/damage-inducible protein CinA domain protein</fullName>
    </submittedName>
</protein>
<feature type="compositionally biased region" description="Low complexity" evidence="1">
    <location>
        <begin position="25"/>
        <end position="35"/>
    </location>
</feature>
<dbReference type="InterPro" id="IPR008136">
    <property type="entry name" value="CinA_C"/>
</dbReference>
<sequence length="276" mass="31035">MLSTRSLIAFRHHHARTFHIQKAYQQKMTGQTKGQKINEKQKTEERRYGTHDNTNQATHPHKRQYDAEEEEAPIKKLVLAESLTAGKLADLFASHNAAGSFFLGGMTVYTLQHKAKLLDVDKEHAGEVDCVSPRVACEMAQGILNMFGEQAEVGVGVTGFAKTEGVEDLEPHAFFCVLTKEGEKRQGKIEGGLKGKERNEVRAIVAERVYLEACKVIGLDPSDEVKGRHNEATIEEEDAEKTREEENNAGETAKRIDQRKEEKERRQEAVQPKTRV</sequence>
<evidence type="ECO:0000256" key="1">
    <source>
        <dbReference type="SAM" id="MobiDB-lite"/>
    </source>
</evidence>
<proteinExistence type="predicted"/>
<accession>A0A2P6N0N6</accession>
<dbReference type="OrthoDB" id="2350783at2759"/>
<dbReference type="Gene3D" id="3.90.950.20">
    <property type="entry name" value="CinA-like"/>
    <property type="match status" value="1"/>
</dbReference>
<dbReference type="NCBIfam" id="TIGR00199">
    <property type="entry name" value="PncC_domain"/>
    <property type="match status" value="1"/>
</dbReference>
<feature type="region of interest" description="Disordered" evidence="1">
    <location>
        <begin position="222"/>
        <end position="276"/>
    </location>
</feature>
<reference evidence="4 5" key="1">
    <citation type="journal article" date="2018" name="Genome Biol. Evol.">
        <title>Multiple Roots of Fruiting Body Formation in Amoebozoa.</title>
        <authorList>
            <person name="Hillmann F."/>
            <person name="Forbes G."/>
            <person name="Novohradska S."/>
            <person name="Ferling I."/>
            <person name="Riege K."/>
            <person name="Groth M."/>
            <person name="Westermann M."/>
            <person name="Marz M."/>
            <person name="Spaller T."/>
            <person name="Winckler T."/>
            <person name="Schaap P."/>
            <person name="Glockner G."/>
        </authorList>
    </citation>
    <scope>NUCLEOTIDE SEQUENCE [LARGE SCALE GENOMIC DNA]</scope>
    <source>
        <strain evidence="4 5">Jena</strain>
    </source>
</reference>
<evidence type="ECO:0000259" key="2">
    <source>
        <dbReference type="Pfam" id="PF02464"/>
    </source>
</evidence>
<feature type="compositionally biased region" description="Basic and acidic residues" evidence="1">
    <location>
        <begin position="223"/>
        <end position="232"/>
    </location>
</feature>
<dbReference type="AlphaFoldDB" id="A0A2P6N0N6"/>
<feature type="domain" description="CinA C-terminal" evidence="2">
    <location>
        <begin position="75"/>
        <end position="206"/>
    </location>
</feature>
<feature type="compositionally biased region" description="Basic and acidic residues" evidence="1">
    <location>
        <begin position="36"/>
        <end position="50"/>
    </location>
</feature>
<dbReference type="InterPro" id="IPR036653">
    <property type="entry name" value="CinA-like_C"/>
</dbReference>
<evidence type="ECO:0000313" key="3">
    <source>
        <dbReference type="EMBL" id="PRP77511.1"/>
    </source>
</evidence>
<evidence type="ECO:0000313" key="4">
    <source>
        <dbReference type="EMBL" id="PRP77517.1"/>
    </source>
</evidence>
<organism evidence="4 5">
    <name type="scientific">Planoprotostelium fungivorum</name>
    <dbReference type="NCBI Taxonomy" id="1890364"/>
    <lineage>
        <taxon>Eukaryota</taxon>
        <taxon>Amoebozoa</taxon>
        <taxon>Evosea</taxon>
        <taxon>Variosea</taxon>
        <taxon>Cavosteliida</taxon>
        <taxon>Cavosteliaceae</taxon>
        <taxon>Planoprotostelium</taxon>
    </lineage>
</organism>
<name>A0A2P6N0N6_9EUKA</name>
<dbReference type="Proteomes" id="UP000241769">
    <property type="component" value="Unassembled WGS sequence"/>
</dbReference>
<comment type="caution">
    <text evidence="4">The sequence shown here is derived from an EMBL/GenBank/DDBJ whole genome shotgun (WGS) entry which is preliminary data.</text>
</comment>
<keyword evidence="5" id="KW-1185">Reference proteome</keyword>
<dbReference type="EMBL" id="MDYQ01000260">
    <property type="protein sequence ID" value="PRP77517.1"/>
    <property type="molecule type" value="Genomic_DNA"/>
</dbReference>
<dbReference type="InParanoid" id="A0A2P6N0N6"/>
<dbReference type="Pfam" id="PF02464">
    <property type="entry name" value="CinA"/>
    <property type="match status" value="1"/>
</dbReference>
<gene>
    <name evidence="3" type="ORF">PROFUN_14260</name>
    <name evidence="4" type="ORF">PROFUN_14266</name>
</gene>
<feature type="region of interest" description="Disordered" evidence="1">
    <location>
        <begin position="25"/>
        <end position="69"/>
    </location>
</feature>